<evidence type="ECO:0000256" key="5">
    <source>
        <dbReference type="ARBA" id="ARBA00022723"/>
    </source>
</evidence>
<dbReference type="EC" id="1.5.5.1" evidence="12"/>
<feature type="domain" description="4Fe-4S ferredoxin-type" evidence="13">
    <location>
        <begin position="494"/>
        <end position="523"/>
    </location>
</feature>
<dbReference type="Gene3D" id="3.30.9.90">
    <property type="match status" value="1"/>
</dbReference>
<comment type="catalytic activity">
    <reaction evidence="12">
        <text>a ubiquinone + reduced [electron-transfer flavoprotein] = a ubiquinol + oxidized [electron-transfer flavoprotein] + H(+)</text>
        <dbReference type="Rhea" id="RHEA:24052"/>
        <dbReference type="Rhea" id="RHEA-COMP:9565"/>
        <dbReference type="Rhea" id="RHEA-COMP:9566"/>
        <dbReference type="Rhea" id="RHEA-COMP:10685"/>
        <dbReference type="Rhea" id="RHEA-COMP:10686"/>
        <dbReference type="ChEBI" id="CHEBI:15378"/>
        <dbReference type="ChEBI" id="CHEBI:16389"/>
        <dbReference type="ChEBI" id="CHEBI:17976"/>
        <dbReference type="ChEBI" id="CHEBI:57692"/>
        <dbReference type="ChEBI" id="CHEBI:58307"/>
        <dbReference type="EC" id="1.5.5.1"/>
    </reaction>
</comment>
<evidence type="ECO:0000256" key="7">
    <source>
        <dbReference type="ARBA" id="ARBA00022982"/>
    </source>
</evidence>
<evidence type="ECO:0000259" key="13">
    <source>
        <dbReference type="PROSITE" id="PS51379"/>
    </source>
</evidence>
<reference evidence="14 15" key="1">
    <citation type="journal article" date="2024" name="Environ. Microbiol.">
        <title>Novel evolutionary insights on the interactions of the Holosporales (Alphaproteobacteria) with eukaryotic hosts from comparative genomics.</title>
        <authorList>
            <person name="Giovannini M."/>
            <person name="Petroni G."/>
            <person name="Castelli M."/>
        </authorList>
    </citation>
    <scope>NUCLEOTIDE SEQUENCE [LARGE SCALE GENOMIC DNA]</scope>
    <source>
        <strain evidence="14 15">US_Bl 15I1</strain>
    </source>
</reference>
<keyword evidence="15" id="KW-1185">Reference proteome</keyword>
<dbReference type="Pfam" id="PF21162">
    <property type="entry name" value="ETFQO_UQ-bd"/>
    <property type="match status" value="1"/>
</dbReference>
<dbReference type="InterPro" id="IPR049398">
    <property type="entry name" value="ETF-QO/FixC_UQ-bd"/>
</dbReference>
<keyword evidence="3 12" id="KW-0813">Transport</keyword>
<dbReference type="SUPFAM" id="SSF51905">
    <property type="entry name" value="FAD/NAD(P)-binding domain"/>
    <property type="match status" value="1"/>
</dbReference>
<sequence>MSDESMHYDVVIVGAGPAGLSAAIRLKQLSPDLSVCILEKASVVGSQILSGCVFEPRALDELIPNWREKGAPLLTPVTHDRFLFLTKKNAIPLLTPPQMNNTGNYIISLENFTKWLGTEAESLGVEIYPGFAAVSPLIDKSGSLIGIETGAMGLDKMGEPTDLYQAGVKIYGKLTLLAEGCRGSLSKQLEKQFNLRNEAMPQTYGLGIKEIWEIDPAHHREGEVLHTIGWPLQTNTYGGSFLYHMSNSMIAVGFVVGLDYPNPYLSPFEEFQRFKLHPKIRGVFEGAKRLSYGARALNEGGFQSIPALTFPGGAVIGCAAGFLNVPKIKGSHTAMKSGMVAAEAAFEHLTKGSEFNYKDRLQKSWVWKELYQVRNIRPGFQKGLWVGLLNAAFETFITRGKSPWTLKHRADFKTTKFAEYFQKIDYPKPDNQITFDRLSSVYLSNISHDENQPCHLTLRDPERMMLVNYREYGSPETRYCPAGVYEIVKEEGRPKLQINSQNCIHCKTCDIKDPTQNINWVPPQGGSGPNYCDM</sequence>
<evidence type="ECO:0000256" key="3">
    <source>
        <dbReference type="ARBA" id="ARBA00022448"/>
    </source>
</evidence>
<keyword evidence="9 12" id="KW-0408">Iron</keyword>
<proteinExistence type="predicted"/>
<name>A0ABZ2C795_9PROT</name>
<evidence type="ECO:0000313" key="15">
    <source>
        <dbReference type="Proteomes" id="UP001330434"/>
    </source>
</evidence>
<dbReference type="InterPro" id="IPR036188">
    <property type="entry name" value="FAD/NAD-bd_sf"/>
</dbReference>
<evidence type="ECO:0000256" key="9">
    <source>
        <dbReference type="ARBA" id="ARBA00023004"/>
    </source>
</evidence>
<evidence type="ECO:0000256" key="8">
    <source>
        <dbReference type="ARBA" id="ARBA00023002"/>
    </source>
</evidence>
<dbReference type="InterPro" id="IPR040156">
    <property type="entry name" value="ETF-QO"/>
</dbReference>
<dbReference type="Pfam" id="PF05187">
    <property type="entry name" value="Fer4_ETF_QO"/>
    <property type="match status" value="1"/>
</dbReference>
<keyword evidence="8 12" id="KW-0560">Oxidoreductase</keyword>
<comment type="function">
    <text evidence="2 12">Accepts electrons from ETF and reduces ubiquinone.</text>
</comment>
<evidence type="ECO:0000256" key="12">
    <source>
        <dbReference type="RuleBase" id="RU366068"/>
    </source>
</evidence>
<dbReference type="Gene3D" id="3.30.70.20">
    <property type="match status" value="1"/>
</dbReference>
<dbReference type="Pfam" id="PF01946">
    <property type="entry name" value="Thi4"/>
    <property type="match status" value="1"/>
</dbReference>
<keyword evidence="10 12" id="KW-0411">Iron-sulfur</keyword>
<dbReference type="InterPro" id="IPR017896">
    <property type="entry name" value="4Fe4S_Fe-S-bd"/>
</dbReference>
<dbReference type="EMBL" id="CP133270">
    <property type="protein sequence ID" value="WVX67423.1"/>
    <property type="molecule type" value="Genomic_DNA"/>
</dbReference>
<protein>
    <recommendedName>
        <fullName evidence="12">Electron transfer flavoprotein-ubiquinone oxidoreductase</fullName>
        <shortName evidence="12">ETF-QO</shortName>
        <ecNumber evidence="12">1.5.5.1</ecNumber>
    </recommendedName>
</protein>
<evidence type="ECO:0000256" key="6">
    <source>
        <dbReference type="ARBA" id="ARBA00022827"/>
    </source>
</evidence>
<accession>A0ABZ2C795</accession>
<keyword evidence="7 12" id="KW-0249">Electron transport</keyword>
<dbReference type="Gene3D" id="3.50.50.60">
    <property type="entry name" value="FAD/NAD(P)-binding domain"/>
    <property type="match status" value="1"/>
</dbReference>
<dbReference type="SUPFAM" id="SSF54862">
    <property type="entry name" value="4Fe-4S ferredoxins"/>
    <property type="match status" value="1"/>
</dbReference>
<dbReference type="Proteomes" id="UP001330434">
    <property type="component" value="Chromosome"/>
</dbReference>
<dbReference type="SUPFAM" id="SSF54373">
    <property type="entry name" value="FAD-linked reductases, C-terminal domain"/>
    <property type="match status" value="1"/>
</dbReference>
<dbReference type="PANTHER" id="PTHR10617">
    <property type="entry name" value="ELECTRON TRANSFER FLAVOPROTEIN-UBIQUINONE OXIDOREDUCTASE"/>
    <property type="match status" value="1"/>
</dbReference>
<dbReference type="PANTHER" id="PTHR10617:SF107">
    <property type="entry name" value="ELECTRON TRANSFER FLAVOPROTEIN-UBIQUINONE OXIDOREDUCTASE, MITOCHONDRIAL"/>
    <property type="match status" value="1"/>
</dbReference>
<keyword evidence="5 12" id="KW-0479">Metal-binding</keyword>
<keyword evidence="11 12" id="KW-0830">Ubiquinone</keyword>
<comment type="cofactor">
    <cofactor evidence="12">
        <name>[4Fe-4S] cluster</name>
        <dbReference type="ChEBI" id="CHEBI:49883"/>
    </cofactor>
    <text evidence="12">Binds 1 [4Fe-4S] cluster.</text>
</comment>
<comment type="cofactor">
    <cofactor evidence="1 12">
        <name>FAD</name>
        <dbReference type="ChEBI" id="CHEBI:57692"/>
    </cofactor>
</comment>
<evidence type="ECO:0000256" key="4">
    <source>
        <dbReference type="ARBA" id="ARBA00022630"/>
    </source>
</evidence>
<evidence type="ECO:0000256" key="2">
    <source>
        <dbReference type="ARBA" id="ARBA00002819"/>
    </source>
</evidence>
<evidence type="ECO:0000256" key="1">
    <source>
        <dbReference type="ARBA" id="ARBA00001974"/>
    </source>
</evidence>
<keyword evidence="4 12" id="KW-0285">Flavoprotein</keyword>
<evidence type="ECO:0000256" key="10">
    <source>
        <dbReference type="ARBA" id="ARBA00023014"/>
    </source>
</evidence>
<evidence type="ECO:0000256" key="11">
    <source>
        <dbReference type="ARBA" id="ARBA00023075"/>
    </source>
</evidence>
<organism evidence="14 15">
    <name type="scientific">Candidatus Bealeia paramacronuclearis</name>
    <dbReference type="NCBI Taxonomy" id="1921001"/>
    <lineage>
        <taxon>Bacteria</taxon>
        <taxon>Pseudomonadati</taxon>
        <taxon>Pseudomonadota</taxon>
        <taxon>Alphaproteobacteria</taxon>
        <taxon>Holosporales</taxon>
        <taxon>Holosporaceae</taxon>
        <taxon>Candidatus Bealeia</taxon>
    </lineage>
</organism>
<keyword evidence="6 12" id="KW-0274">FAD</keyword>
<evidence type="ECO:0000313" key="14">
    <source>
        <dbReference type="EMBL" id="WVX67423.1"/>
    </source>
</evidence>
<dbReference type="RefSeq" id="WP_331256175.1">
    <property type="nucleotide sequence ID" value="NZ_CP133270.1"/>
</dbReference>
<dbReference type="PROSITE" id="PS51379">
    <property type="entry name" value="4FE4S_FER_2"/>
    <property type="match status" value="1"/>
</dbReference>
<dbReference type="InterPro" id="IPR007859">
    <property type="entry name" value="ETF-QO/FixX_C"/>
</dbReference>
<gene>
    <name evidence="14" type="ORF">Bealeia1_01628</name>
</gene>